<dbReference type="OMA" id="VAFKASY"/>
<evidence type="ECO:0000256" key="4">
    <source>
        <dbReference type="ARBA" id="ARBA00023242"/>
    </source>
</evidence>
<dbReference type="GO" id="GO:0000978">
    <property type="term" value="F:RNA polymerase II cis-regulatory region sequence-specific DNA binding"/>
    <property type="evidence" value="ECO:0007669"/>
    <property type="project" value="TreeGrafter"/>
</dbReference>
<evidence type="ECO:0000256" key="3">
    <source>
        <dbReference type="ARBA" id="ARBA00023163"/>
    </source>
</evidence>
<dbReference type="PANTHER" id="PTHR11950:SF43">
    <property type="entry name" value="RUNT-RELATED TRANSCRIPTION FACTOR 3"/>
    <property type="match status" value="1"/>
</dbReference>
<feature type="domain" description="Runt" evidence="5">
    <location>
        <begin position="46"/>
        <end position="104"/>
    </location>
</feature>
<proteinExistence type="predicted"/>
<dbReference type="InterPro" id="IPR013524">
    <property type="entry name" value="Runt_dom"/>
</dbReference>
<dbReference type="Proteomes" id="UP000264820">
    <property type="component" value="Unplaced"/>
</dbReference>
<dbReference type="GO" id="GO:0030182">
    <property type="term" value="P:neuron differentiation"/>
    <property type="evidence" value="ECO:0007669"/>
    <property type="project" value="TreeGrafter"/>
</dbReference>
<dbReference type="GeneTree" id="ENSGT00940000156598"/>
<keyword evidence="3" id="KW-0804">Transcription</keyword>
<keyword evidence="7" id="KW-1185">Reference proteome</keyword>
<evidence type="ECO:0000256" key="2">
    <source>
        <dbReference type="ARBA" id="ARBA00023015"/>
    </source>
</evidence>
<dbReference type="PANTHER" id="PTHR11950">
    <property type="entry name" value="RUNT RELATED"/>
    <property type="match status" value="1"/>
</dbReference>
<reference evidence="6" key="2">
    <citation type="submission" date="2025-09" db="UniProtKB">
        <authorList>
            <consortium name="Ensembl"/>
        </authorList>
    </citation>
    <scope>IDENTIFICATION</scope>
</reference>
<dbReference type="STRING" id="109280.ENSHCOP00000007813"/>
<evidence type="ECO:0000313" key="7">
    <source>
        <dbReference type="Proteomes" id="UP000264820"/>
    </source>
</evidence>
<dbReference type="SUPFAM" id="SSF49417">
    <property type="entry name" value="p53-like transcription factors"/>
    <property type="match status" value="1"/>
</dbReference>
<name>A0A3Q2XSH3_HIPCM</name>
<dbReference type="GO" id="GO:0000981">
    <property type="term" value="F:DNA-binding transcription factor activity, RNA polymerase II-specific"/>
    <property type="evidence" value="ECO:0007669"/>
    <property type="project" value="TreeGrafter"/>
</dbReference>
<dbReference type="Pfam" id="PF00853">
    <property type="entry name" value="Runt"/>
    <property type="match status" value="1"/>
</dbReference>
<dbReference type="InterPro" id="IPR012346">
    <property type="entry name" value="p53/RUNT-type_TF_DNA-bd_sf"/>
</dbReference>
<dbReference type="AlphaFoldDB" id="A0A3Q2XSH3"/>
<dbReference type="GO" id="GO:0045595">
    <property type="term" value="P:regulation of cell differentiation"/>
    <property type="evidence" value="ECO:0007669"/>
    <property type="project" value="TreeGrafter"/>
</dbReference>
<dbReference type="InterPro" id="IPR008967">
    <property type="entry name" value="p53-like_TF_DNA-bd_sf"/>
</dbReference>
<accession>A0A3Q2XSH3</accession>
<dbReference type="PRINTS" id="PR00967">
    <property type="entry name" value="ONCOGENEAML1"/>
</dbReference>
<dbReference type="GO" id="GO:0005524">
    <property type="term" value="F:ATP binding"/>
    <property type="evidence" value="ECO:0007669"/>
    <property type="project" value="InterPro"/>
</dbReference>
<dbReference type="Ensembl" id="ENSHCOT00000001378.1">
    <property type="protein sequence ID" value="ENSHCOP00000007813.1"/>
    <property type="gene ID" value="ENSHCOG00000000639.1"/>
</dbReference>
<dbReference type="PROSITE" id="PS51062">
    <property type="entry name" value="RUNT"/>
    <property type="match status" value="1"/>
</dbReference>
<evidence type="ECO:0000313" key="6">
    <source>
        <dbReference type="Ensembl" id="ENSHCOP00000007813.1"/>
    </source>
</evidence>
<dbReference type="GO" id="GO:0030097">
    <property type="term" value="P:hemopoiesis"/>
    <property type="evidence" value="ECO:0007669"/>
    <property type="project" value="TreeGrafter"/>
</dbReference>
<dbReference type="GO" id="GO:0002062">
    <property type="term" value="P:chondrocyte differentiation"/>
    <property type="evidence" value="ECO:0007669"/>
    <property type="project" value="TreeGrafter"/>
</dbReference>
<keyword evidence="4" id="KW-0539">Nucleus</keyword>
<comment type="subcellular location">
    <subcellularLocation>
        <location evidence="1">Nucleus</location>
    </subcellularLocation>
</comment>
<evidence type="ECO:0000259" key="5">
    <source>
        <dbReference type="PROSITE" id="PS51062"/>
    </source>
</evidence>
<dbReference type="GO" id="GO:0001503">
    <property type="term" value="P:ossification"/>
    <property type="evidence" value="ECO:0007669"/>
    <property type="project" value="TreeGrafter"/>
</dbReference>
<dbReference type="InterPro" id="IPR000040">
    <property type="entry name" value="AML1_Runt"/>
</dbReference>
<reference evidence="6" key="1">
    <citation type="submission" date="2025-08" db="UniProtKB">
        <authorList>
            <consortium name="Ensembl"/>
        </authorList>
    </citation>
    <scope>IDENTIFICATION</scope>
</reference>
<sequence>MHIPVEPPTTRRFTPPSASFTCSKLVDSNGAMATPGPLRARPDTRNVVDVLADHAGELVRTDSPNFLCSVLPSHWRCNKTLPVAFKASYWSDIGVNVTRKAPLK</sequence>
<protein>
    <recommendedName>
        <fullName evidence="5">Runt domain-containing protein</fullName>
    </recommendedName>
</protein>
<evidence type="ECO:0000256" key="1">
    <source>
        <dbReference type="ARBA" id="ARBA00004123"/>
    </source>
</evidence>
<dbReference type="GO" id="GO:0005634">
    <property type="term" value="C:nucleus"/>
    <property type="evidence" value="ECO:0007669"/>
    <property type="project" value="UniProtKB-SubCell"/>
</dbReference>
<keyword evidence="2" id="KW-0805">Transcription regulation</keyword>
<organism evidence="6 7">
    <name type="scientific">Hippocampus comes</name>
    <name type="common">Tiger tail seahorse</name>
    <dbReference type="NCBI Taxonomy" id="109280"/>
    <lineage>
        <taxon>Eukaryota</taxon>
        <taxon>Metazoa</taxon>
        <taxon>Chordata</taxon>
        <taxon>Craniata</taxon>
        <taxon>Vertebrata</taxon>
        <taxon>Euteleostomi</taxon>
        <taxon>Actinopterygii</taxon>
        <taxon>Neopterygii</taxon>
        <taxon>Teleostei</taxon>
        <taxon>Neoteleostei</taxon>
        <taxon>Acanthomorphata</taxon>
        <taxon>Syngnathiaria</taxon>
        <taxon>Syngnathiformes</taxon>
        <taxon>Syngnathoidei</taxon>
        <taxon>Syngnathidae</taxon>
        <taxon>Hippocampus</taxon>
    </lineage>
</organism>
<dbReference type="Gene3D" id="2.60.40.720">
    <property type="match status" value="1"/>
</dbReference>